<evidence type="ECO:0000256" key="6">
    <source>
        <dbReference type="ARBA" id="ARBA00023004"/>
    </source>
</evidence>
<dbReference type="PANTHER" id="PTHR43756:SF5">
    <property type="entry name" value="CHOLINE MONOOXYGENASE, CHLOROPLASTIC"/>
    <property type="match status" value="1"/>
</dbReference>
<protein>
    <submittedName>
        <fullName evidence="9">Phenylpropionate dioxygenase, large terminal subunit</fullName>
    </submittedName>
</protein>
<feature type="domain" description="Rieske" evidence="8">
    <location>
        <begin position="42"/>
        <end position="141"/>
    </location>
</feature>
<gene>
    <name evidence="9" type="ORF">SAMN02745746_01739</name>
</gene>
<keyword evidence="5" id="KW-0560">Oxidoreductase</keyword>
<dbReference type="GO" id="GO:0005506">
    <property type="term" value="F:iron ion binding"/>
    <property type="evidence" value="ECO:0007669"/>
    <property type="project" value="InterPro"/>
</dbReference>
<dbReference type="PROSITE" id="PS51296">
    <property type="entry name" value="RIESKE"/>
    <property type="match status" value="1"/>
</dbReference>
<evidence type="ECO:0000256" key="7">
    <source>
        <dbReference type="ARBA" id="ARBA00023014"/>
    </source>
</evidence>
<keyword evidence="10" id="KW-1185">Reference proteome</keyword>
<keyword evidence="9" id="KW-0223">Dioxygenase</keyword>
<evidence type="ECO:0000256" key="4">
    <source>
        <dbReference type="ARBA" id="ARBA00022723"/>
    </source>
</evidence>
<dbReference type="GO" id="GO:0051537">
    <property type="term" value="F:2 iron, 2 sulfur cluster binding"/>
    <property type="evidence" value="ECO:0007669"/>
    <property type="project" value="UniProtKB-KW"/>
</dbReference>
<proteinExistence type="inferred from homology"/>
<dbReference type="AlphaFoldDB" id="A0A1Y6BN26"/>
<dbReference type="CDD" id="cd03469">
    <property type="entry name" value="Rieske_RO_Alpha_N"/>
    <property type="match status" value="1"/>
</dbReference>
<evidence type="ECO:0000256" key="3">
    <source>
        <dbReference type="ARBA" id="ARBA00022714"/>
    </source>
</evidence>
<evidence type="ECO:0000256" key="5">
    <source>
        <dbReference type="ARBA" id="ARBA00023002"/>
    </source>
</evidence>
<dbReference type="CDD" id="cd00680">
    <property type="entry name" value="RHO_alpha_C"/>
    <property type="match status" value="1"/>
</dbReference>
<dbReference type="GO" id="GO:0051213">
    <property type="term" value="F:dioxygenase activity"/>
    <property type="evidence" value="ECO:0007669"/>
    <property type="project" value="UniProtKB-KW"/>
</dbReference>
<dbReference type="InterPro" id="IPR001663">
    <property type="entry name" value="Rng_hydr_dOase-A"/>
</dbReference>
<dbReference type="Gene3D" id="2.102.10.10">
    <property type="entry name" value="Rieske [2Fe-2S] iron-sulphur domain"/>
    <property type="match status" value="1"/>
</dbReference>
<dbReference type="SUPFAM" id="SSF50022">
    <property type="entry name" value="ISP domain"/>
    <property type="match status" value="1"/>
</dbReference>
<dbReference type="EMBL" id="FXAG01000007">
    <property type="protein sequence ID" value="SMF18058.1"/>
    <property type="molecule type" value="Genomic_DNA"/>
</dbReference>
<dbReference type="Pfam" id="PF00848">
    <property type="entry name" value="Ring_hydroxyl_A"/>
    <property type="match status" value="1"/>
</dbReference>
<dbReference type="Proteomes" id="UP000192920">
    <property type="component" value="Unassembled WGS sequence"/>
</dbReference>
<evidence type="ECO:0000313" key="9">
    <source>
        <dbReference type="EMBL" id="SMF18058.1"/>
    </source>
</evidence>
<reference evidence="10" key="1">
    <citation type="submission" date="2017-04" db="EMBL/GenBank/DDBJ databases">
        <authorList>
            <person name="Varghese N."/>
            <person name="Submissions S."/>
        </authorList>
    </citation>
    <scope>NUCLEOTIDE SEQUENCE [LARGE SCALE GENOMIC DNA]</scope>
    <source>
        <strain evidence="10">DSM 22618</strain>
    </source>
</reference>
<sequence length="369" mass="42489">MSDLASPQLLQASAAQLPVYTYFDPAFYELEQKLLFADAPQYYGHELMVPNEGDYQTLAWMDHGKMLKRVDGEVKLISNVCRHRQATIYQGRGNGNHIVCNLHGWTYDKGGSLVGAPHFPQTPCLNLGQTALTSWNGLLFDARRDIAADLAKLAVAKLLSFDGYAFHSAHVTEYDFNWKTFIEVYSEDYHVDPFHPGLGHFVDCGDLKWEWGDQYHVQTVGVKNKLARPGSKVYGAWHDEVLRRFAERQPEFGAIWLTYYPNIMIEWYPHVLVASVAIPRGPEKCTVITEFYYPEEVVWFEPEFIEAEQAAYFETAKEDDEICYRMHQGRKALWLRGENEVGPYQSPTEDGMQHFHEFYRRLMGEHLAG</sequence>
<dbReference type="InterPro" id="IPR015879">
    <property type="entry name" value="Ring_hydroxy_dOase_asu_C_dom"/>
</dbReference>
<dbReference type="Pfam" id="PF00355">
    <property type="entry name" value="Rieske"/>
    <property type="match status" value="1"/>
</dbReference>
<dbReference type="Gene3D" id="3.90.380.10">
    <property type="entry name" value="Naphthalene 1,2-dioxygenase Alpha Subunit, Chain A, domain 1"/>
    <property type="match status" value="1"/>
</dbReference>
<dbReference type="PANTHER" id="PTHR43756">
    <property type="entry name" value="CHOLINE MONOOXYGENASE, CHLOROPLASTIC"/>
    <property type="match status" value="1"/>
</dbReference>
<evidence type="ECO:0000256" key="1">
    <source>
        <dbReference type="ARBA" id="ARBA00001962"/>
    </source>
</evidence>
<evidence type="ECO:0000259" key="8">
    <source>
        <dbReference type="PROSITE" id="PS51296"/>
    </source>
</evidence>
<dbReference type="SUPFAM" id="SSF55961">
    <property type="entry name" value="Bet v1-like"/>
    <property type="match status" value="1"/>
</dbReference>
<name>A0A1Y6BN26_9NEIS</name>
<organism evidence="9 10">
    <name type="scientific">Pseudogulbenkiania subflava DSM 22618</name>
    <dbReference type="NCBI Taxonomy" id="1123014"/>
    <lineage>
        <taxon>Bacteria</taxon>
        <taxon>Pseudomonadati</taxon>
        <taxon>Pseudomonadota</taxon>
        <taxon>Betaproteobacteria</taxon>
        <taxon>Neisseriales</taxon>
        <taxon>Chromobacteriaceae</taxon>
        <taxon>Pseudogulbenkiania</taxon>
    </lineage>
</organism>
<comment type="cofactor">
    <cofactor evidence="1">
        <name>Fe cation</name>
        <dbReference type="ChEBI" id="CHEBI:24875"/>
    </cofactor>
</comment>
<evidence type="ECO:0000313" key="10">
    <source>
        <dbReference type="Proteomes" id="UP000192920"/>
    </source>
</evidence>
<dbReference type="PRINTS" id="PR00090">
    <property type="entry name" value="RNGDIOXGNASE"/>
</dbReference>
<evidence type="ECO:0000256" key="2">
    <source>
        <dbReference type="ARBA" id="ARBA00008751"/>
    </source>
</evidence>
<dbReference type="InterPro" id="IPR036922">
    <property type="entry name" value="Rieske_2Fe-2S_sf"/>
</dbReference>
<dbReference type="InterPro" id="IPR017941">
    <property type="entry name" value="Rieske_2Fe-2S"/>
</dbReference>
<keyword evidence="7" id="KW-0411">Iron-sulfur</keyword>
<comment type="similarity">
    <text evidence="2">Belongs to the bacterial ring-hydroxylating dioxygenase alpha subunit family.</text>
</comment>
<accession>A0A1Y6BN26</accession>
<keyword evidence="6" id="KW-0408">Iron</keyword>
<dbReference type="RefSeq" id="WP_085276027.1">
    <property type="nucleotide sequence ID" value="NZ_FXAG01000007.1"/>
</dbReference>
<keyword evidence="4" id="KW-0479">Metal-binding</keyword>
<keyword evidence="3" id="KW-0001">2Fe-2S</keyword>
<dbReference type="STRING" id="1123014.SAMN02745746_01739"/>